<dbReference type="HOGENOM" id="CLU_1168876_0_0_7"/>
<sequence>MMETTGATARRAGSATSKGGQAWATTGAAWTDFAQHKWAISRRTFYNYVGTRRDCRPRRDGLYHADDIVKIATAAGWPPRVSVGAVPQGGEGGTAAKDVGITLLEQRLRRECIRGDLEELELRKKRGELVSRGEMERMMAAGVAVLESEILNWIHSEALKIISLVDGNPKHEAALIDLLRERSRVFLNGFAVDRAYEVEVIEDETEAATVGDIQVLPTDDCHDA</sequence>
<gene>
    <name evidence="2" type="ordered locus">Dvul_1055</name>
</gene>
<dbReference type="KEGG" id="dvl:Dvul_1055"/>
<evidence type="ECO:0000256" key="1">
    <source>
        <dbReference type="SAM" id="MobiDB-lite"/>
    </source>
</evidence>
<protein>
    <submittedName>
        <fullName evidence="2">Uncharacterized protein</fullName>
    </submittedName>
</protein>
<dbReference type="EMBL" id="CP000527">
    <property type="protein sequence ID" value="ABM28075.1"/>
    <property type="molecule type" value="Genomic_DNA"/>
</dbReference>
<reference evidence="3" key="1">
    <citation type="journal article" date="2009" name="Environ. Microbiol.">
        <title>Contribution of mobile genetic elements to Desulfovibrio vulgaris genome plasticity.</title>
        <authorList>
            <person name="Walker C.B."/>
            <person name="Stolyar S."/>
            <person name="Chivian D."/>
            <person name="Pinel N."/>
            <person name="Gabster J.A."/>
            <person name="Dehal P.S."/>
            <person name="He Z."/>
            <person name="Yang Z.K."/>
            <person name="Yen H.C."/>
            <person name="Zhou J."/>
            <person name="Wall J.D."/>
            <person name="Hazen T.C."/>
            <person name="Arkin A.P."/>
            <person name="Stahl D.A."/>
        </authorList>
    </citation>
    <scope>NUCLEOTIDE SEQUENCE [LARGE SCALE GENOMIC DNA]</scope>
    <source>
        <strain evidence="3">DP4</strain>
    </source>
</reference>
<evidence type="ECO:0000313" key="3">
    <source>
        <dbReference type="Proteomes" id="UP000009173"/>
    </source>
</evidence>
<evidence type="ECO:0000313" key="2">
    <source>
        <dbReference type="EMBL" id="ABM28075.1"/>
    </source>
</evidence>
<name>A0A0H3A6X2_NITV4</name>
<organism evidence="2 3">
    <name type="scientific">Nitratidesulfovibrio vulgaris (strain DP4)</name>
    <name type="common">Desulfovibrio vulgaris</name>
    <dbReference type="NCBI Taxonomy" id="391774"/>
    <lineage>
        <taxon>Bacteria</taxon>
        <taxon>Pseudomonadati</taxon>
        <taxon>Thermodesulfobacteriota</taxon>
        <taxon>Desulfovibrionia</taxon>
        <taxon>Desulfovibrionales</taxon>
        <taxon>Desulfovibrionaceae</taxon>
        <taxon>Nitratidesulfovibrio</taxon>
    </lineage>
</organism>
<dbReference type="AlphaFoldDB" id="A0A0H3A6X2"/>
<proteinExistence type="predicted"/>
<dbReference type="RefSeq" id="WP_011792018.1">
    <property type="nucleotide sequence ID" value="NC_008751.1"/>
</dbReference>
<dbReference type="Proteomes" id="UP000009173">
    <property type="component" value="Chromosome"/>
</dbReference>
<accession>A0A0H3A6X2</accession>
<feature type="region of interest" description="Disordered" evidence="1">
    <location>
        <begin position="1"/>
        <end position="21"/>
    </location>
</feature>